<gene>
    <name evidence="2" type="ORF">DP120_03305</name>
</gene>
<feature type="transmembrane region" description="Helical" evidence="1">
    <location>
        <begin position="5"/>
        <end position="24"/>
    </location>
</feature>
<feature type="transmembrane region" description="Helical" evidence="1">
    <location>
        <begin position="93"/>
        <end position="113"/>
    </location>
</feature>
<reference evidence="2 3" key="1">
    <citation type="submission" date="2018-06" db="EMBL/GenBank/DDBJ databases">
        <title>The draft genome sequences of strains SCU63 and S1.</title>
        <authorList>
            <person name="Gan L."/>
        </authorList>
    </citation>
    <scope>NUCLEOTIDE SEQUENCE [LARGE SCALE GENOMIC DNA]</scope>
    <source>
        <strain evidence="2 3">SCU63</strain>
    </source>
</reference>
<keyword evidence="3" id="KW-1185">Reference proteome</keyword>
<evidence type="ECO:0000256" key="1">
    <source>
        <dbReference type="SAM" id="Phobius"/>
    </source>
</evidence>
<keyword evidence="1" id="KW-1133">Transmembrane helix</keyword>
<sequence>MKKTIIGFIIICLYCFPFVYFSMYQDFADGLMLGYLLMIAATSLLAFFSKLFSNSLPVIIGNMLSIIVSFYFINNMAGSEGWGWYFKPLSPIQLLITVSLLNLIPQFFAMKFANKYKITFDKRPFAIKKNVNFI</sequence>
<dbReference type="AlphaFoldDB" id="A0A365L7C3"/>
<feature type="transmembrane region" description="Helical" evidence="1">
    <location>
        <begin position="55"/>
        <end position="73"/>
    </location>
</feature>
<keyword evidence="1" id="KW-0812">Transmembrane</keyword>
<proteinExistence type="predicted"/>
<protein>
    <submittedName>
        <fullName evidence="2">Uncharacterized protein</fullName>
    </submittedName>
</protein>
<dbReference type="RefSeq" id="WP_112221784.1">
    <property type="nucleotide sequence ID" value="NZ_CP047673.1"/>
</dbReference>
<evidence type="ECO:0000313" key="3">
    <source>
        <dbReference type="Proteomes" id="UP000251002"/>
    </source>
</evidence>
<name>A0A365L7C3_9BACL</name>
<feature type="transmembrane region" description="Helical" evidence="1">
    <location>
        <begin position="30"/>
        <end position="48"/>
    </location>
</feature>
<evidence type="ECO:0000313" key="2">
    <source>
        <dbReference type="EMBL" id="RAZ81324.1"/>
    </source>
</evidence>
<keyword evidence="1" id="KW-0472">Membrane</keyword>
<dbReference type="EMBL" id="QLZR01000001">
    <property type="protein sequence ID" value="RAZ81324.1"/>
    <property type="molecule type" value="Genomic_DNA"/>
</dbReference>
<accession>A0A365L7C3</accession>
<comment type="caution">
    <text evidence="2">The sequence shown here is derived from an EMBL/GenBank/DDBJ whole genome shotgun (WGS) entry which is preliminary data.</text>
</comment>
<dbReference type="Proteomes" id="UP000251002">
    <property type="component" value="Unassembled WGS sequence"/>
</dbReference>
<organism evidence="2 3">
    <name type="scientific">Planococcus halotolerans</name>
    <dbReference type="NCBI Taxonomy" id="2233542"/>
    <lineage>
        <taxon>Bacteria</taxon>
        <taxon>Bacillati</taxon>
        <taxon>Bacillota</taxon>
        <taxon>Bacilli</taxon>
        <taxon>Bacillales</taxon>
        <taxon>Caryophanaceae</taxon>
        <taxon>Planococcus</taxon>
    </lineage>
</organism>